<name>A0AAV9Z9S2_9AGAR</name>
<protein>
    <recommendedName>
        <fullName evidence="3">Secreted protein</fullName>
    </recommendedName>
</protein>
<evidence type="ECO:0000313" key="2">
    <source>
        <dbReference type="Proteomes" id="UP001362999"/>
    </source>
</evidence>
<proteinExistence type="predicted"/>
<gene>
    <name evidence="1" type="ORF">R3P38DRAFT_3128146</name>
</gene>
<evidence type="ECO:0008006" key="3">
    <source>
        <dbReference type="Google" id="ProtNLM"/>
    </source>
</evidence>
<organism evidence="1 2">
    <name type="scientific">Favolaschia claudopus</name>
    <dbReference type="NCBI Taxonomy" id="2862362"/>
    <lineage>
        <taxon>Eukaryota</taxon>
        <taxon>Fungi</taxon>
        <taxon>Dikarya</taxon>
        <taxon>Basidiomycota</taxon>
        <taxon>Agaricomycotina</taxon>
        <taxon>Agaricomycetes</taxon>
        <taxon>Agaricomycetidae</taxon>
        <taxon>Agaricales</taxon>
        <taxon>Marasmiineae</taxon>
        <taxon>Mycenaceae</taxon>
        <taxon>Favolaschia</taxon>
    </lineage>
</organism>
<evidence type="ECO:0000313" key="1">
    <source>
        <dbReference type="EMBL" id="KAK6975072.1"/>
    </source>
</evidence>
<dbReference type="AlphaFoldDB" id="A0AAV9Z9S2"/>
<accession>A0AAV9Z9S2</accession>
<dbReference type="EMBL" id="JAWWNJ010000175">
    <property type="protein sequence ID" value="KAK6975072.1"/>
    <property type="molecule type" value="Genomic_DNA"/>
</dbReference>
<sequence length="131" mass="14911">MEKLFQPPRRLLFWLLSTVDLSTDADHRFRCCIENEEYSESTSRNNTKEFLRFPILLIFTGVPSRPFDLQNSSNISVTYMGSSVAWREVATSSTLLEAKSCPPRRRVRRSATTSACFPASSSNARRALISQ</sequence>
<dbReference type="Proteomes" id="UP001362999">
    <property type="component" value="Unassembled WGS sequence"/>
</dbReference>
<reference evidence="1 2" key="1">
    <citation type="journal article" date="2024" name="J Genomics">
        <title>Draft genome sequencing and assembly of Favolaschia claudopus CIRM-BRFM 2984 isolated from oak limbs.</title>
        <authorList>
            <person name="Navarro D."/>
            <person name="Drula E."/>
            <person name="Chaduli D."/>
            <person name="Cazenave R."/>
            <person name="Ahrendt S."/>
            <person name="Wang J."/>
            <person name="Lipzen A."/>
            <person name="Daum C."/>
            <person name="Barry K."/>
            <person name="Grigoriev I.V."/>
            <person name="Favel A."/>
            <person name="Rosso M.N."/>
            <person name="Martin F."/>
        </authorList>
    </citation>
    <scope>NUCLEOTIDE SEQUENCE [LARGE SCALE GENOMIC DNA]</scope>
    <source>
        <strain evidence="1 2">CIRM-BRFM 2984</strain>
    </source>
</reference>
<comment type="caution">
    <text evidence="1">The sequence shown here is derived from an EMBL/GenBank/DDBJ whole genome shotgun (WGS) entry which is preliminary data.</text>
</comment>
<keyword evidence="2" id="KW-1185">Reference proteome</keyword>